<dbReference type="GO" id="GO:0006508">
    <property type="term" value="P:proteolysis"/>
    <property type="evidence" value="ECO:0007669"/>
    <property type="project" value="UniProtKB-KW"/>
</dbReference>
<accession>B9XLT8</accession>
<dbReference type="EMBL" id="ABOX02000031">
    <property type="protein sequence ID" value="EEF59195.1"/>
    <property type="molecule type" value="Genomic_DNA"/>
</dbReference>
<keyword evidence="2" id="KW-1185">Reference proteome</keyword>
<dbReference type="STRING" id="320771.Cflav_PD2400"/>
<keyword evidence="1" id="KW-0378">Hydrolase</keyword>
<comment type="caution">
    <text evidence="1">The sequence shown here is derived from an EMBL/GenBank/DDBJ whole genome shotgun (WGS) entry which is preliminary data.</text>
</comment>
<dbReference type="AlphaFoldDB" id="B9XLT8"/>
<reference evidence="1 2" key="1">
    <citation type="journal article" date="2011" name="J. Bacteriol.">
        <title>Genome sequence of 'Pedosphaera parvula' Ellin514, an aerobic Verrucomicrobial isolate from pasture soil.</title>
        <authorList>
            <person name="Kant R."/>
            <person name="van Passel M.W."/>
            <person name="Sangwan P."/>
            <person name="Palva A."/>
            <person name="Lucas S."/>
            <person name="Copeland A."/>
            <person name="Lapidus A."/>
            <person name="Glavina Del Rio T."/>
            <person name="Dalin E."/>
            <person name="Tice H."/>
            <person name="Bruce D."/>
            <person name="Goodwin L."/>
            <person name="Pitluck S."/>
            <person name="Chertkov O."/>
            <person name="Larimer F.W."/>
            <person name="Land M.L."/>
            <person name="Hauser L."/>
            <person name="Brettin T.S."/>
            <person name="Detter J.C."/>
            <person name="Han S."/>
            <person name="de Vos W.M."/>
            <person name="Janssen P.H."/>
            <person name="Smidt H."/>
        </authorList>
    </citation>
    <scope>NUCLEOTIDE SEQUENCE [LARGE SCALE GENOMIC DNA]</scope>
    <source>
        <strain evidence="1 2">Ellin514</strain>
    </source>
</reference>
<dbReference type="GO" id="GO:0008233">
    <property type="term" value="F:peptidase activity"/>
    <property type="evidence" value="ECO:0007669"/>
    <property type="project" value="UniProtKB-KW"/>
</dbReference>
<dbReference type="InterPro" id="IPR029024">
    <property type="entry name" value="TerB-like"/>
</dbReference>
<evidence type="ECO:0000313" key="2">
    <source>
        <dbReference type="Proteomes" id="UP000003688"/>
    </source>
</evidence>
<protein>
    <submittedName>
        <fullName evidence="1">Zn-dependent protease with chaperone function</fullName>
    </submittedName>
</protein>
<evidence type="ECO:0000313" key="1">
    <source>
        <dbReference type="EMBL" id="EEF59195.1"/>
    </source>
</evidence>
<keyword evidence="1" id="KW-0645">Protease</keyword>
<dbReference type="SUPFAM" id="SSF158682">
    <property type="entry name" value="TerB-like"/>
    <property type="match status" value="1"/>
</dbReference>
<dbReference type="Gene3D" id="1.10.3680.10">
    <property type="entry name" value="TerB-like"/>
    <property type="match status" value="1"/>
</dbReference>
<dbReference type="RefSeq" id="WP_007416777.1">
    <property type="nucleotide sequence ID" value="NZ_ABOX02000031.1"/>
</dbReference>
<proteinExistence type="predicted"/>
<dbReference type="Proteomes" id="UP000003688">
    <property type="component" value="Unassembled WGS sequence"/>
</dbReference>
<gene>
    <name evidence="1" type="ORF">Cflav_PD2400</name>
</gene>
<dbReference type="OrthoDB" id="15218at2"/>
<name>B9XLT8_PEDPL</name>
<sequence length="155" mass="17050" precursor="true">MQFVIESDEQIELFEYALQKMVRRQLEPNYVPPRKETVQYYALKVLVPECEVLLSALAYAGQAEAGQIEMAFRKGVEQLKLSQMNLLPASACGLKEVDAALEKLNQTAPPLKKSILNACAETVAADGVVQEEEAELLRAIADSLDCPVPPMISLA</sequence>
<organism evidence="1 2">
    <name type="scientific">Pedosphaera parvula (strain Ellin514)</name>
    <dbReference type="NCBI Taxonomy" id="320771"/>
    <lineage>
        <taxon>Bacteria</taxon>
        <taxon>Pseudomonadati</taxon>
        <taxon>Verrucomicrobiota</taxon>
        <taxon>Pedosphaerae</taxon>
        <taxon>Pedosphaerales</taxon>
        <taxon>Pedosphaeraceae</taxon>
        <taxon>Pedosphaera</taxon>
    </lineage>
</organism>